<dbReference type="EMBL" id="JXTB01000304">
    <property type="protein sequence ID" value="PON46870.1"/>
    <property type="molecule type" value="Genomic_DNA"/>
</dbReference>
<name>A0A2P5BDK9_PARAD</name>
<dbReference type="AlphaFoldDB" id="A0A2P5BDK9"/>
<keyword evidence="2" id="KW-1185">Reference proteome</keyword>
<organism evidence="1 2">
    <name type="scientific">Parasponia andersonii</name>
    <name type="common">Sponia andersonii</name>
    <dbReference type="NCBI Taxonomy" id="3476"/>
    <lineage>
        <taxon>Eukaryota</taxon>
        <taxon>Viridiplantae</taxon>
        <taxon>Streptophyta</taxon>
        <taxon>Embryophyta</taxon>
        <taxon>Tracheophyta</taxon>
        <taxon>Spermatophyta</taxon>
        <taxon>Magnoliopsida</taxon>
        <taxon>eudicotyledons</taxon>
        <taxon>Gunneridae</taxon>
        <taxon>Pentapetalae</taxon>
        <taxon>rosids</taxon>
        <taxon>fabids</taxon>
        <taxon>Rosales</taxon>
        <taxon>Cannabaceae</taxon>
        <taxon>Parasponia</taxon>
    </lineage>
</organism>
<dbReference type="Proteomes" id="UP000237105">
    <property type="component" value="Unassembled WGS sequence"/>
</dbReference>
<accession>A0A2P5BDK9</accession>
<reference evidence="2" key="1">
    <citation type="submission" date="2016-06" db="EMBL/GenBank/DDBJ databases">
        <title>Parallel loss of symbiosis genes in relatives of nitrogen-fixing non-legume Parasponia.</title>
        <authorList>
            <person name="Van Velzen R."/>
            <person name="Holmer R."/>
            <person name="Bu F."/>
            <person name="Rutten L."/>
            <person name="Van Zeijl A."/>
            <person name="Liu W."/>
            <person name="Santuari L."/>
            <person name="Cao Q."/>
            <person name="Sharma T."/>
            <person name="Shen D."/>
            <person name="Roswanjaya Y."/>
            <person name="Wardhani T."/>
            <person name="Kalhor M.S."/>
            <person name="Jansen J."/>
            <person name="Van den Hoogen J."/>
            <person name="Gungor B."/>
            <person name="Hartog M."/>
            <person name="Hontelez J."/>
            <person name="Verver J."/>
            <person name="Yang W.-C."/>
            <person name="Schijlen E."/>
            <person name="Repin R."/>
            <person name="Schilthuizen M."/>
            <person name="Schranz E."/>
            <person name="Heidstra R."/>
            <person name="Miyata K."/>
            <person name="Fedorova E."/>
            <person name="Kohlen W."/>
            <person name="Bisseling T."/>
            <person name="Smit S."/>
            <person name="Geurts R."/>
        </authorList>
    </citation>
    <scope>NUCLEOTIDE SEQUENCE [LARGE SCALE GENOMIC DNA]</scope>
    <source>
        <strain evidence="2">cv. WU1-14</strain>
    </source>
</reference>
<protein>
    <submittedName>
        <fullName evidence="1">Uncharacterized protein</fullName>
    </submittedName>
</protein>
<sequence>MSPSCQPLAPTQAVALARIAPQLSSKLALSIAGHYLVARHEEEEHEIAPKLRLKCRNFQHFAFLDHHPLLSSRSSAPLVSSRASHCLQFLVKKLW</sequence>
<proteinExistence type="predicted"/>
<gene>
    <name evidence="1" type="ORF">PanWU01x14_248570</name>
</gene>
<evidence type="ECO:0000313" key="1">
    <source>
        <dbReference type="EMBL" id="PON46870.1"/>
    </source>
</evidence>
<comment type="caution">
    <text evidence="1">The sequence shown here is derived from an EMBL/GenBank/DDBJ whole genome shotgun (WGS) entry which is preliminary data.</text>
</comment>
<evidence type="ECO:0000313" key="2">
    <source>
        <dbReference type="Proteomes" id="UP000237105"/>
    </source>
</evidence>